<feature type="compositionally biased region" description="Pro residues" evidence="1">
    <location>
        <begin position="22"/>
        <end position="43"/>
    </location>
</feature>
<dbReference type="OrthoDB" id="47866at2759"/>
<name>A0A9W7GDW5_9STRA</name>
<dbReference type="PANTHER" id="PTHR15838">
    <property type="entry name" value="NUCLEOLAR PROTEIN OF 40 KDA"/>
    <property type="match status" value="1"/>
</dbReference>
<dbReference type="AlphaFoldDB" id="A0A9W7GDW5"/>
<evidence type="ECO:0000256" key="1">
    <source>
        <dbReference type="SAM" id="MobiDB-lite"/>
    </source>
</evidence>
<dbReference type="SMART" id="SM00316">
    <property type="entry name" value="S1"/>
    <property type="match status" value="1"/>
</dbReference>
<dbReference type="InterPro" id="IPR003029">
    <property type="entry name" value="S1_domain"/>
</dbReference>
<feature type="region of interest" description="Disordered" evidence="1">
    <location>
        <begin position="123"/>
        <end position="166"/>
    </location>
</feature>
<feature type="compositionally biased region" description="Basic and acidic residues" evidence="1">
    <location>
        <begin position="368"/>
        <end position="394"/>
    </location>
</feature>
<evidence type="ECO:0000313" key="3">
    <source>
        <dbReference type="EMBL" id="GMI42669.1"/>
    </source>
</evidence>
<feature type="region of interest" description="Disordered" evidence="1">
    <location>
        <begin position="211"/>
        <end position="394"/>
    </location>
</feature>
<feature type="domain" description="S1 motif" evidence="2">
    <location>
        <begin position="43"/>
        <end position="120"/>
    </location>
</feature>
<sequence length="394" mass="41969">MSHYGSRSGNYTGTSPSSNPSSRPPPPSSSLPTHPNPLFPPPSTIHRSTITRIESYGIFLTLPTYKLNALAHVSQLRKERTEDPNDFFDVGDVVYCKIVDVEETNGEDGKIRRRVAGSLKYVDQNNGEDLDPEGTEFEQEKNRRGGGGGGDQTSGLGSGFRHGGASTELGQRLNSQVGLGVGLDPMIAMQSRSIKLKSSGVADFNGYDLVGEGEGEPVHDGGGGGNERRGGEGGETVRGEKQGPRPMGRGRGNTLPSWMTNPGGNVGGGGEGGEGEKKRKRKIEKDEKKKAKKEKKKAKKAAKKEKKKAKKAAKKSAKKAAKKSKKSKSKKSKKPSTSSDEDSGSGSDSSDSESESSNSSGSDTGGSDEPKWNSVEEAKAMLAKLKEMKKRKET</sequence>
<feature type="compositionally biased region" description="Gly residues" evidence="1">
    <location>
        <begin position="145"/>
        <end position="162"/>
    </location>
</feature>
<reference evidence="4" key="1">
    <citation type="journal article" date="2023" name="Commun. Biol.">
        <title>Genome analysis of Parmales, the sister group of diatoms, reveals the evolutionary specialization of diatoms from phago-mixotrophs to photoautotrophs.</title>
        <authorList>
            <person name="Ban H."/>
            <person name="Sato S."/>
            <person name="Yoshikawa S."/>
            <person name="Yamada K."/>
            <person name="Nakamura Y."/>
            <person name="Ichinomiya M."/>
            <person name="Sato N."/>
            <person name="Blanc-Mathieu R."/>
            <person name="Endo H."/>
            <person name="Kuwata A."/>
            <person name="Ogata H."/>
        </authorList>
    </citation>
    <scope>NUCLEOTIDE SEQUENCE [LARGE SCALE GENOMIC DNA]</scope>
</reference>
<protein>
    <recommendedName>
        <fullName evidence="2">S1 motif domain-containing protein</fullName>
    </recommendedName>
</protein>
<comment type="caution">
    <text evidence="3">The sequence shown here is derived from an EMBL/GenBank/DDBJ whole genome shotgun (WGS) entry which is preliminary data.</text>
</comment>
<feature type="region of interest" description="Disordered" evidence="1">
    <location>
        <begin position="1"/>
        <end position="45"/>
    </location>
</feature>
<keyword evidence="4" id="KW-1185">Reference proteome</keyword>
<accession>A0A9W7GDW5</accession>
<dbReference type="Gene3D" id="2.40.50.140">
    <property type="entry name" value="Nucleic acid-binding proteins"/>
    <property type="match status" value="1"/>
</dbReference>
<dbReference type="InterPro" id="IPR012340">
    <property type="entry name" value="NA-bd_OB-fold"/>
</dbReference>
<feature type="compositionally biased region" description="Low complexity" evidence="1">
    <location>
        <begin position="344"/>
        <end position="367"/>
    </location>
</feature>
<feature type="compositionally biased region" description="Basic and acidic residues" evidence="1">
    <location>
        <begin position="226"/>
        <end position="243"/>
    </location>
</feature>
<dbReference type="PANTHER" id="PTHR15838:SF1">
    <property type="entry name" value="ZINC FINGER CCHC DOMAIN-CONTAINING PROTEIN 17"/>
    <property type="match status" value="1"/>
</dbReference>
<feature type="compositionally biased region" description="Basic residues" evidence="1">
    <location>
        <begin position="290"/>
        <end position="334"/>
    </location>
</feature>
<dbReference type="GO" id="GO:0043489">
    <property type="term" value="P:RNA stabilization"/>
    <property type="evidence" value="ECO:0007669"/>
    <property type="project" value="TreeGrafter"/>
</dbReference>
<dbReference type="Proteomes" id="UP001165065">
    <property type="component" value="Unassembled WGS sequence"/>
</dbReference>
<dbReference type="Pfam" id="PF00575">
    <property type="entry name" value="S1"/>
    <property type="match status" value="1"/>
</dbReference>
<proteinExistence type="predicted"/>
<feature type="compositionally biased region" description="Acidic residues" evidence="1">
    <location>
        <begin position="126"/>
        <end position="137"/>
    </location>
</feature>
<organism evidence="3 4">
    <name type="scientific">Triparma columacea</name>
    <dbReference type="NCBI Taxonomy" id="722753"/>
    <lineage>
        <taxon>Eukaryota</taxon>
        <taxon>Sar</taxon>
        <taxon>Stramenopiles</taxon>
        <taxon>Ochrophyta</taxon>
        <taxon>Bolidophyceae</taxon>
        <taxon>Parmales</taxon>
        <taxon>Triparmaceae</taxon>
        <taxon>Triparma</taxon>
    </lineage>
</organism>
<dbReference type="SUPFAM" id="SSF50249">
    <property type="entry name" value="Nucleic acid-binding proteins"/>
    <property type="match status" value="1"/>
</dbReference>
<feature type="compositionally biased region" description="Polar residues" evidence="1">
    <location>
        <begin position="1"/>
        <end position="13"/>
    </location>
</feature>
<gene>
    <name evidence="3" type="ORF">TrCOL_g2898</name>
</gene>
<dbReference type="PROSITE" id="PS50126">
    <property type="entry name" value="S1"/>
    <property type="match status" value="1"/>
</dbReference>
<evidence type="ECO:0000313" key="4">
    <source>
        <dbReference type="Proteomes" id="UP001165065"/>
    </source>
</evidence>
<dbReference type="GO" id="GO:0003723">
    <property type="term" value="F:RNA binding"/>
    <property type="evidence" value="ECO:0007669"/>
    <property type="project" value="TreeGrafter"/>
</dbReference>
<evidence type="ECO:0000259" key="2">
    <source>
        <dbReference type="PROSITE" id="PS50126"/>
    </source>
</evidence>
<dbReference type="EMBL" id="BRYA01000178">
    <property type="protein sequence ID" value="GMI42669.1"/>
    <property type="molecule type" value="Genomic_DNA"/>
</dbReference>